<dbReference type="AlphaFoldDB" id="A0A853GRN0"/>
<dbReference type="RefSeq" id="WP_130037887.1">
    <property type="nucleotide sequence ID" value="NZ_JACCEV010000001.1"/>
</dbReference>
<proteinExistence type="predicted"/>
<evidence type="ECO:0000256" key="1">
    <source>
        <dbReference type="ARBA" id="ARBA00000022"/>
    </source>
</evidence>
<evidence type="ECO:0000256" key="2">
    <source>
        <dbReference type="ARBA" id="ARBA00000751"/>
    </source>
</evidence>
<accession>A0A853GRN0</accession>
<evidence type="ECO:0000313" key="3">
    <source>
        <dbReference type="EMBL" id="NYT84831.1"/>
    </source>
</evidence>
<comment type="catalytic activity">
    <reaction evidence="2">
        <text>2,5-diamino-6-hydroxy-4-(5-phosphoribosylamino)-pyrimidine + H2O = 2,5,6-triamino-4-hydroxypyrimidine + D-ribose 5-phosphate</text>
        <dbReference type="Rhea" id="RHEA:23436"/>
        <dbReference type="ChEBI" id="CHEBI:15377"/>
        <dbReference type="ChEBI" id="CHEBI:58614"/>
        <dbReference type="ChEBI" id="CHEBI:78346"/>
        <dbReference type="ChEBI" id="CHEBI:137796"/>
    </reaction>
</comment>
<keyword evidence="4" id="KW-1185">Reference proteome</keyword>
<dbReference type="Pfam" id="PF08010">
    <property type="entry name" value="Phage_30_3"/>
    <property type="match status" value="1"/>
</dbReference>
<dbReference type="CDD" id="cd15457">
    <property type="entry name" value="NADAR"/>
    <property type="match status" value="1"/>
</dbReference>
<comment type="caution">
    <text evidence="3">The sequence shown here is derived from an EMBL/GenBank/DDBJ whole genome shotgun (WGS) entry which is preliminary data.</text>
</comment>
<dbReference type="InterPro" id="IPR012596">
    <property type="entry name" value="Phage_T4_Y12G"/>
</dbReference>
<protein>
    <recommendedName>
        <fullName evidence="5">Riboflavin biosynthesis intermediates N-glycosidase</fullName>
    </recommendedName>
</protein>
<dbReference type="InterPro" id="IPR037238">
    <property type="entry name" value="YbiA-like_sf"/>
</dbReference>
<gene>
    <name evidence="3" type="ORF">H0A62_04370</name>
</gene>
<comment type="catalytic activity">
    <reaction evidence="1">
        <text>5-amino-6-(5-phospho-D-ribosylamino)uracil + H2O = 5,6-diaminouracil + D-ribose 5-phosphate</text>
        <dbReference type="Rhea" id="RHEA:55020"/>
        <dbReference type="ChEBI" id="CHEBI:15377"/>
        <dbReference type="ChEBI" id="CHEBI:46252"/>
        <dbReference type="ChEBI" id="CHEBI:58453"/>
        <dbReference type="ChEBI" id="CHEBI:78346"/>
    </reaction>
</comment>
<dbReference type="EMBL" id="JACCEV010000001">
    <property type="protein sequence ID" value="NYT84831.1"/>
    <property type="molecule type" value="Genomic_DNA"/>
</dbReference>
<dbReference type="Proteomes" id="UP000554144">
    <property type="component" value="Unassembled WGS sequence"/>
</dbReference>
<reference evidence="3 4" key="1">
    <citation type="submission" date="2020-07" db="EMBL/GenBank/DDBJ databases">
        <title>Taxonomic revisions and descriptions of new bacterial species based on genomic comparisons in the high-G+C-content subgroup of the family Alcaligenaceae.</title>
        <authorList>
            <person name="Szabo A."/>
            <person name="Felfoldi T."/>
        </authorList>
    </citation>
    <scope>NUCLEOTIDE SEQUENCE [LARGE SCALE GENOMIC DNA]</scope>
    <source>
        <strain evidence="3 4">DSM 25667</strain>
    </source>
</reference>
<dbReference type="SUPFAM" id="SSF143990">
    <property type="entry name" value="YbiA-like"/>
    <property type="match status" value="1"/>
</dbReference>
<dbReference type="InterPro" id="IPR012816">
    <property type="entry name" value="NADAR"/>
</dbReference>
<evidence type="ECO:0008006" key="5">
    <source>
        <dbReference type="Google" id="ProtNLM"/>
    </source>
</evidence>
<evidence type="ECO:0000313" key="4">
    <source>
        <dbReference type="Proteomes" id="UP000554144"/>
    </source>
</evidence>
<sequence>MPTPDSCLNVAYTSTDWRGVALSNFSLSPFLFEGVLLASVEGFIQGLKFPEGDARREQAFQSSAWEAKQAGEQADKTAAYWAGKHMPFGSPEHHQLVGRAVRTRIEQSPGLRQVLISTKGLVLKHETGHGPEPVVTSLPATIFCKVLTDLRDELIAHVK</sequence>
<name>A0A853GRN0_9BURK</name>
<dbReference type="OrthoDB" id="8684417at2"/>
<organism evidence="3 4">
    <name type="scientific">Pollutimonas harenae</name>
    <dbReference type="NCBI Taxonomy" id="657015"/>
    <lineage>
        <taxon>Bacteria</taxon>
        <taxon>Pseudomonadati</taxon>
        <taxon>Pseudomonadota</taxon>
        <taxon>Betaproteobacteria</taxon>
        <taxon>Burkholderiales</taxon>
        <taxon>Alcaligenaceae</taxon>
        <taxon>Pollutimonas</taxon>
    </lineage>
</organism>
<dbReference type="Gene3D" id="1.10.357.40">
    <property type="entry name" value="YbiA-like"/>
    <property type="match status" value="1"/>
</dbReference>